<dbReference type="NCBIfam" id="NF038058">
    <property type="entry name" value="adhes_P110_Nter"/>
    <property type="match status" value="1"/>
</dbReference>
<feature type="region of interest" description="Disordered" evidence="1">
    <location>
        <begin position="648"/>
        <end position="761"/>
    </location>
</feature>
<keyword evidence="2" id="KW-1133">Transmembrane helix</keyword>
<keyword evidence="2" id="KW-0472">Membrane</keyword>
<feature type="compositionally biased region" description="Low complexity" evidence="1">
    <location>
        <begin position="720"/>
        <end position="730"/>
    </location>
</feature>
<gene>
    <name evidence="3" type="ORF">DR094_01220</name>
</gene>
<keyword evidence="2" id="KW-0812">Transmembrane</keyword>
<feature type="compositionally biased region" description="Low complexity" evidence="1">
    <location>
        <begin position="742"/>
        <end position="751"/>
    </location>
</feature>
<dbReference type="AlphaFoldDB" id="A0AAW9XG56"/>
<accession>A0AAW9XG56</accession>
<comment type="caution">
    <text evidence="3">The sequence shown here is derived from an EMBL/GenBank/DDBJ whole genome shotgun (WGS) entry which is preliminary data.</text>
</comment>
<evidence type="ECO:0000313" key="3">
    <source>
        <dbReference type="EMBL" id="MXR56615.1"/>
    </source>
</evidence>
<protein>
    <recommendedName>
        <fullName evidence="5">P102/LppT family protein</fullName>
    </recommendedName>
</protein>
<dbReference type="EMBL" id="QQRD01000001">
    <property type="protein sequence ID" value="MXR56615.1"/>
    <property type="molecule type" value="Genomic_DNA"/>
</dbReference>
<feature type="compositionally biased region" description="Low complexity" evidence="1">
    <location>
        <begin position="695"/>
        <end position="712"/>
    </location>
</feature>
<feature type="region of interest" description="Disordered" evidence="1">
    <location>
        <begin position="1115"/>
        <end position="1140"/>
    </location>
</feature>
<evidence type="ECO:0000256" key="2">
    <source>
        <dbReference type="SAM" id="Phobius"/>
    </source>
</evidence>
<feature type="transmembrane region" description="Helical" evidence="2">
    <location>
        <begin position="12"/>
        <end position="36"/>
    </location>
</feature>
<feature type="compositionally biased region" description="Basic and acidic residues" evidence="1">
    <location>
        <begin position="664"/>
        <end position="685"/>
    </location>
</feature>
<evidence type="ECO:0008006" key="5">
    <source>
        <dbReference type="Google" id="ProtNLM"/>
    </source>
</evidence>
<evidence type="ECO:0000256" key="1">
    <source>
        <dbReference type="SAM" id="MobiDB-lite"/>
    </source>
</evidence>
<dbReference type="RefSeq" id="WP_160583777.1">
    <property type="nucleotide sequence ID" value="NZ_QQRD01000001.1"/>
</dbReference>
<feature type="compositionally biased region" description="Basic and acidic residues" evidence="1">
    <location>
        <begin position="752"/>
        <end position="761"/>
    </location>
</feature>
<proteinExistence type="predicted"/>
<feature type="compositionally biased region" description="Low complexity" evidence="1">
    <location>
        <begin position="1122"/>
        <end position="1140"/>
    </location>
</feature>
<evidence type="ECO:0000313" key="4">
    <source>
        <dbReference type="Proteomes" id="UP001193441"/>
    </source>
</evidence>
<reference evidence="3" key="1">
    <citation type="submission" date="2018-07" db="EMBL/GenBank/DDBJ databases">
        <title>Genetic characterization of Mycoplasma hyopneumoniae, M. hyorhinis and M. flocculare isolates through whole genome sequencing analysis: comparative analysis of sequence types and putative genes involved in virulence.</title>
        <authorList>
            <person name="Fourour S."/>
            <person name="Lucas P."/>
            <person name="Touzain F."/>
            <person name="Tocqueville V."/>
            <person name="Kempf I."/>
            <person name="Marois-Crehan C."/>
        </authorList>
    </citation>
    <scope>NUCLEOTIDE SEQUENCE</scope>
    <source>
        <strain evidence="3">MF22</strain>
    </source>
</reference>
<organism evidence="3 4">
    <name type="scientific">Mesomycoplasma flocculare</name>
    <name type="common">Mycoplasma flocculare</name>
    <dbReference type="NCBI Taxonomy" id="2128"/>
    <lineage>
        <taxon>Bacteria</taxon>
        <taxon>Bacillati</taxon>
        <taxon>Mycoplasmatota</taxon>
        <taxon>Mycoplasmoidales</taxon>
        <taxon>Metamycoplasmataceae</taxon>
        <taxon>Mesomycoplasma</taxon>
    </lineage>
</organism>
<dbReference type="Proteomes" id="UP001193441">
    <property type="component" value="Unassembled WGS sequence"/>
</dbReference>
<name>A0AAW9XG56_MESFC</name>
<sequence>MHTENNKNLKNSMTIISVGFSITAILTTIVAVPIGLSAFERTYAAQVQGNVNKQEVKNLKSEVEFSEEAFSNAVNNLKIFDKFKNLSAKTAFELAKNPRYSFNFLQIFDFNPIIQHKFRVVLNTENAVVSGSEIQNVIIYAHSEQFHLTYSKKIALKGFAATDAIQGNLVNYQINLKKSNLSLDPAKSSNLLASEIAFKLDNDFQKAYKKLRSRPQAFADALLANGLTYNLVNNLGLPTILEKGYVLAPKTIENEKAKQEKIVQIGETDSERVARLAKIENLVFKNLDDTKGTLSIAFELIDENGKLVQEFDFSILGIPKLDHDKIKKEVLAKVREFVEIKPLVQLALVRDNLSLAEIVYKNDNNPENLTKILAKLAQEKTQSQAKTINAPRKFQDLAENPKENSAPVKKAENEMSQRFELNREDFQNFFTFKTSSIPIPGLPLYYININSIDFAKNLTQEEKNKLLEKGEISLVVNFDVKKEFSIQTPYLDERELIKSSYSPVLKQSLAKIGKGSNSKQFLLDLGTLETTIPVQLDYNSNQRKLISTVLEKHPEKAKELTKLENLQSFDSKSLTNADLFSTNFEFKQNPNSEYLTLGRIKSLVQEVVESAKSGRSFEEVALTLYFLDNGKEPDSLSELEKYKKAHASEFAEPASTAKTQTKTPPKDVKQVGGDKSKQKPQEESVGKTNPTGNAQQNSSENSSSQTSNTTSSAPAKTVQSSATSSSSSATKVRLTKFEEAKTTSTQSSTSPKKTEEIKGNTKENRGIGLGILLWKFLQKSNYSVIGDSNIEYKVEQIGKQQVSVKLIFSPKKENAGEASSQVAFIIKALDDTPDYDFLRNYNPTLFFDFTKQQQSDAKGVVTKISALNQGSISINLNQNQQKGDTKNLNTADGEGLHLQQSVDIDFGQAKQINGSKTMSQPKQDNSKGLVLHNGVILLAFHQKNVSFEKQYLINDGKGTGGLWIKKQKHTDNQEKYILGLDTSDSYNQVVGLKVAMISGLEGELKKDRSITIDGNYQGSAENKFQISQALQSIVGTSQPAPLQNFWQKNVNKPESENFDFIKDNKLLFLTIVQNGPKYNFWLTSQSTQNPYTQKIESFLNLTASKDSFKQFHISSLGPKKPNSSTNQAQNNSTNSTTSSSPVITFKGLAVFDSAELATNLDVVSELTNHFIKQFKN</sequence>